<dbReference type="CDD" id="cd19067">
    <property type="entry name" value="PfuEndoQ-like"/>
    <property type="match status" value="1"/>
</dbReference>
<dbReference type="SUPFAM" id="SSF47781">
    <property type="entry name" value="RuvA domain 2-like"/>
    <property type="match status" value="1"/>
</dbReference>
<dbReference type="KEGG" id="kpul:GXN76_07060"/>
<name>A0A7D4BH60_9BACL</name>
<keyword evidence="2" id="KW-1185">Reference proteome</keyword>
<protein>
    <submittedName>
        <fullName evidence="1">TIGR00375 family protein</fullName>
    </submittedName>
</protein>
<sequence>MNLSRFFADLHIHIGRTEGGLPVKISAAGNLTFDRIVQEAAHRKGIHMIGIIDSHSPPVQGEIIQGLEKGRYQELQGGGLQYGGTTVILGAEIEVKKPGQGAAHVLVYFPTLDCIRLFSQWLSRYVRNMQLSTQRFHGCVSALEEKVEELEGILIPAHVFTPFKSVYGSAVDQMSQLLNLNKIAGVELGLSADTSMAEGITELAPFTFLSNSDAHSLPKIGREYNELVMARPDFQEWVLALQREKGRHVSANYGLDPKLGKYHRTRCGSCNESADPGEVRCVHCGGARKVKGVMDRIREIADLKGEPLCHRPPYIYQVPLEFIPKLGKKTLEKLLNRFGTEMNILHKAPLQEIADTVGERIAAYIGLARERRLEFEEGGGGTYGRVKAQVAEE</sequence>
<evidence type="ECO:0000313" key="2">
    <source>
        <dbReference type="Proteomes" id="UP000503088"/>
    </source>
</evidence>
<gene>
    <name evidence="1" type="ORF">GXN76_07060</name>
</gene>
<dbReference type="Gene3D" id="3.20.20.140">
    <property type="entry name" value="Metal-dependent hydrolases"/>
    <property type="match status" value="1"/>
</dbReference>
<dbReference type="InterPro" id="IPR010994">
    <property type="entry name" value="RuvA_2-like"/>
</dbReference>
<proteinExistence type="predicted"/>
<dbReference type="AlphaFoldDB" id="A0A7D4BH60"/>
<dbReference type="SUPFAM" id="SSF89550">
    <property type="entry name" value="PHP domain-like"/>
    <property type="match status" value="1"/>
</dbReference>
<dbReference type="PANTHER" id="PTHR40084">
    <property type="entry name" value="PHOSPHOHYDROLASE, PHP FAMILY"/>
    <property type="match status" value="1"/>
</dbReference>
<evidence type="ECO:0000313" key="1">
    <source>
        <dbReference type="EMBL" id="QKG84255.1"/>
    </source>
</evidence>
<dbReference type="InterPro" id="IPR016195">
    <property type="entry name" value="Pol/histidinol_Pase-like"/>
</dbReference>
<dbReference type="Proteomes" id="UP000503088">
    <property type="component" value="Chromosome"/>
</dbReference>
<dbReference type="EMBL" id="CP048104">
    <property type="protein sequence ID" value="QKG84255.1"/>
    <property type="molecule type" value="Genomic_DNA"/>
</dbReference>
<dbReference type="PANTHER" id="PTHR40084:SF1">
    <property type="entry name" value="PHOSPHOTRANSFERASE"/>
    <property type="match status" value="1"/>
</dbReference>
<accession>A0A7D4BH60</accession>
<reference evidence="1 2" key="1">
    <citation type="submission" date="2020-01" db="EMBL/GenBank/DDBJ databases">
        <authorList>
            <person name="Gulvik C.A."/>
            <person name="Batra D.G."/>
        </authorList>
    </citation>
    <scope>NUCLEOTIDE SEQUENCE [LARGE SCALE GENOMIC DNA]</scope>
    <source>
        <strain evidence="1 2">W9323</strain>
    </source>
</reference>
<organism evidence="1 2">
    <name type="scientific">Kroppenstedtia pulmonis</name>
    <dbReference type="NCBI Taxonomy" id="1380685"/>
    <lineage>
        <taxon>Bacteria</taxon>
        <taxon>Bacillati</taxon>
        <taxon>Bacillota</taxon>
        <taxon>Bacilli</taxon>
        <taxon>Bacillales</taxon>
        <taxon>Thermoactinomycetaceae</taxon>
        <taxon>Kroppenstedtia</taxon>
    </lineage>
</organism>